<evidence type="ECO:0000256" key="1">
    <source>
        <dbReference type="SAM" id="MobiDB-lite"/>
    </source>
</evidence>
<feature type="non-terminal residue" evidence="2">
    <location>
        <position position="1"/>
    </location>
</feature>
<dbReference type="OrthoDB" id="1459910at2759"/>
<accession>A0A371G9S3</accession>
<dbReference type="AlphaFoldDB" id="A0A371G9S3"/>
<dbReference type="Proteomes" id="UP000257109">
    <property type="component" value="Unassembled WGS sequence"/>
</dbReference>
<evidence type="ECO:0000313" key="2">
    <source>
        <dbReference type="EMBL" id="RDX87310.1"/>
    </source>
</evidence>
<feature type="compositionally biased region" description="Polar residues" evidence="1">
    <location>
        <begin position="78"/>
        <end position="94"/>
    </location>
</feature>
<evidence type="ECO:0000313" key="3">
    <source>
        <dbReference type="Proteomes" id="UP000257109"/>
    </source>
</evidence>
<gene>
    <name evidence="2" type="ORF">CR513_31232</name>
</gene>
<feature type="region of interest" description="Disordered" evidence="1">
    <location>
        <begin position="76"/>
        <end position="101"/>
    </location>
</feature>
<keyword evidence="3" id="KW-1185">Reference proteome</keyword>
<dbReference type="EMBL" id="QJKJ01006266">
    <property type="protein sequence ID" value="RDX87310.1"/>
    <property type="molecule type" value="Genomic_DNA"/>
</dbReference>
<proteinExistence type="predicted"/>
<sequence length="116" mass="12945">MVESQPGLPVAGCELETEVNSTRKTSVETDLIVHIQAETNSAIEDQKQARFESILNNRSQPQQQKAKIMSTHLMPNPIQVSQSNPKTTNDNSLSLPPPMELKPLSSHLKYTYLDTE</sequence>
<reference evidence="2" key="1">
    <citation type="submission" date="2018-05" db="EMBL/GenBank/DDBJ databases">
        <title>Draft genome of Mucuna pruriens seed.</title>
        <authorList>
            <person name="Nnadi N.E."/>
            <person name="Vos R."/>
            <person name="Hasami M.H."/>
            <person name="Devisetty U.K."/>
            <person name="Aguiy J.C."/>
        </authorList>
    </citation>
    <scope>NUCLEOTIDE SEQUENCE [LARGE SCALE GENOMIC DNA]</scope>
    <source>
        <strain evidence="2">JCA_2017</strain>
    </source>
</reference>
<comment type="caution">
    <text evidence="2">The sequence shown here is derived from an EMBL/GenBank/DDBJ whole genome shotgun (WGS) entry which is preliminary data.</text>
</comment>
<protein>
    <submittedName>
        <fullName evidence="2">Uncharacterized protein</fullName>
    </submittedName>
</protein>
<name>A0A371G9S3_MUCPR</name>
<organism evidence="2 3">
    <name type="scientific">Mucuna pruriens</name>
    <name type="common">Velvet bean</name>
    <name type="synonym">Dolichos pruriens</name>
    <dbReference type="NCBI Taxonomy" id="157652"/>
    <lineage>
        <taxon>Eukaryota</taxon>
        <taxon>Viridiplantae</taxon>
        <taxon>Streptophyta</taxon>
        <taxon>Embryophyta</taxon>
        <taxon>Tracheophyta</taxon>
        <taxon>Spermatophyta</taxon>
        <taxon>Magnoliopsida</taxon>
        <taxon>eudicotyledons</taxon>
        <taxon>Gunneridae</taxon>
        <taxon>Pentapetalae</taxon>
        <taxon>rosids</taxon>
        <taxon>fabids</taxon>
        <taxon>Fabales</taxon>
        <taxon>Fabaceae</taxon>
        <taxon>Papilionoideae</taxon>
        <taxon>50 kb inversion clade</taxon>
        <taxon>NPAAA clade</taxon>
        <taxon>indigoferoid/millettioid clade</taxon>
        <taxon>Phaseoleae</taxon>
        <taxon>Mucuna</taxon>
    </lineage>
</organism>